<dbReference type="EMBL" id="CM002925">
    <property type="protein sequence ID" value="KGN54642.1"/>
    <property type="molecule type" value="Genomic_DNA"/>
</dbReference>
<gene>
    <name evidence="1" type="ORF">Csa_4G414910</name>
</gene>
<dbReference type="AlphaFoldDB" id="A0A0A0L219"/>
<reference evidence="1 2" key="3">
    <citation type="journal article" date="2010" name="BMC Genomics">
        <title>Transcriptome sequencing and comparative analysis of cucumber flowers with different sex types.</title>
        <authorList>
            <person name="Guo S."/>
            <person name="Zheng Y."/>
            <person name="Joung J.G."/>
            <person name="Liu S."/>
            <person name="Zhang Z."/>
            <person name="Crasta O.R."/>
            <person name="Sobral B.W."/>
            <person name="Xu Y."/>
            <person name="Huang S."/>
            <person name="Fei Z."/>
        </authorList>
    </citation>
    <scope>NUCLEOTIDE SEQUENCE [LARGE SCALE GENOMIC DNA]</scope>
    <source>
        <strain evidence="2">cv. 9930</strain>
    </source>
</reference>
<evidence type="ECO:0000313" key="1">
    <source>
        <dbReference type="EMBL" id="KGN54642.1"/>
    </source>
</evidence>
<keyword evidence="2" id="KW-1185">Reference proteome</keyword>
<sequence length="95" mass="11134">MKLSQAQRKKSGTNRACFGRSDLLPSRIIGNNESISKYSKFHIGSKFSRNCSSFSKSRPPRSYRLVERFERERCSRRHDTRWYGIQRISAPFEAT</sequence>
<dbReference type="Proteomes" id="UP000029981">
    <property type="component" value="Chromosome 4"/>
</dbReference>
<reference evidence="1 2" key="2">
    <citation type="journal article" date="2009" name="PLoS ONE">
        <title>An integrated genetic and cytogenetic map of the cucumber genome.</title>
        <authorList>
            <person name="Ren Y."/>
            <person name="Zhang Z."/>
            <person name="Liu J."/>
            <person name="Staub J.E."/>
            <person name="Han Y."/>
            <person name="Cheng Z."/>
            <person name="Li X."/>
            <person name="Lu J."/>
            <person name="Miao H."/>
            <person name="Kang H."/>
            <person name="Xie B."/>
            <person name="Gu X."/>
            <person name="Wang X."/>
            <person name="Du Y."/>
            <person name="Jin W."/>
            <person name="Huang S."/>
        </authorList>
    </citation>
    <scope>NUCLEOTIDE SEQUENCE [LARGE SCALE GENOMIC DNA]</scope>
    <source>
        <strain evidence="2">cv. 9930</strain>
    </source>
</reference>
<accession>A0A0A0L219</accession>
<evidence type="ECO:0000313" key="2">
    <source>
        <dbReference type="Proteomes" id="UP000029981"/>
    </source>
</evidence>
<dbReference type="Gramene" id="KGN54642">
    <property type="protein sequence ID" value="KGN54642"/>
    <property type="gene ID" value="Csa_4G414910"/>
</dbReference>
<name>A0A0A0L219_CUCSA</name>
<reference evidence="1 2" key="1">
    <citation type="journal article" date="2009" name="Nat. Genet.">
        <title>The genome of the cucumber, Cucumis sativus L.</title>
        <authorList>
            <person name="Huang S."/>
            <person name="Li R."/>
            <person name="Zhang Z."/>
            <person name="Li L."/>
            <person name="Gu X."/>
            <person name="Fan W."/>
            <person name="Lucas W.J."/>
            <person name="Wang X."/>
            <person name="Xie B."/>
            <person name="Ni P."/>
            <person name="Ren Y."/>
            <person name="Zhu H."/>
            <person name="Li J."/>
            <person name="Lin K."/>
            <person name="Jin W."/>
            <person name="Fei Z."/>
            <person name="Li G."/>
            <person name="Staub J."/>
            <person name="Kilian A."/>
            <person name="van der Vossen E.A."/>
            <person name="Wu Y."/>
            <person name="Guo J."/>
            <person name="He J."/>
            <person name="Jia Z."/>
            <person name="Ren Y."/>
            <person name="Tian G."/>
            <person name="Lu Y."/>
            <person name="Ruan J."/>
            <person name="Qian W."/>
            <person name="Wang M."/>
            <person name="Huang Q."/>
            <person name="Li B."/>
            <person name="Xuan Z."/>
            <person name="Cao J."/>
            <person name="Asan"/>
            <person name="Wu Z."/>
            <person name="Zhang J."/>
            <person name="Cai Q."/>
            <person name="Bai Y."/>
            <person name="Zhao B."/>
            <person name="Han Y."/>
            <person name="Li Y."/>
            <person name="Li X."/>
            <person name="Wang S."/>
            <person name="Shi Q."/>
            <person name="Liu S."/>
            <person name="Cho W.K."/>
            <person name="Kim J.Y."/>
            <person name="Xu Y."/>
            <person name="Heller-Uszynska K."/>
            <person name="Miao H."/>
            <person name="Cheng Z."/>
            <person name="Zhang S."/>
            <person name="Wu J."/>
            <person name="Yang Y."/>
            <person name="Kang H."/>
            <person name="Li M."/>
            <person name="Liang H."/>
            <person name="Ren X."/>
            <person name="Shi Z."/>
            <person name="Wen M."/>
            <person name="Jian M."/>
            <person name="Yang H."/>
            <person name="Zhang G."/>
            <person name="Yang Z."/>
            <person name="Chen R."/>
            <person name="Liu S."/>
            <person name="Li J."/>
            <person name="Ma L."/>
            <person name="Liu H."/>
            <person name="Zhou Y."/>
            <person name="Zhao J."/>
            <person name="Fang X."/>
            <person name="Li G."/>
            <person name="Fang L."/>
            <person name="Li Y."/>
            <person name="Liu D."/>
            <person name="Zheng H."/>
            <person name="Zhang Y."/>
            <person name="Qin N."/>
            <person name="Li Z."/>
            <person name="Yang G."/>
            <person name="Yang S."/>
            <person name="Bolund L."/>
            <person name="Kristiansen K."/>
            <person name="Zheng H."/>
            <person name="Li S."/>
            <person name="Zhang X."/>
            <person name="Yang H."/>
            <person name="Wang J."/>
            <person name="Sun R."/>
            <person name="Zhang B."/>
            <person name="Jiang S."/>
            <person name="Wang J."/>
            <person name="Du Y."/>
            <person name="Li S."/>
        </authorList>
    </citation>
    <scope>NUCLEOTIDE SEQUENCE [LARGE SCALE GENOMIC DNA]</scope>
    <source>
        <strain evidence="2">cv. 9930</strain>
    </source>
</reference>
<organism evidence="1 2">
    <name type="scientific">Cucumis sativus</name>
    <name type="common">Cucumber</name>
    <dbReference type="NCBI Taxonomy" id="3659"/>
    <lineage>
        <taxon>Eukaryota</taxon>
        <taxon>Viridiplantae</taxon>
        <taxon>Streptophyta</taxon>
        <taxon>Embryophyta</taxon>
        <taxon>Tracheophyta</taxon>
        <taxon>Spermatophyta</taxon>
        <taxon>Magnoliopsida</taxon>
        <taxon>eudicotyledons</taxon>
        <taxon>Gunneridae</taxon>
        <taxon>Pentapetalae</taxon>
        <taxon>rosids</taxon>
        <taxon>fabids</taxon>
        <taxon>Cucurbitales</taxon>
        <taxon>Cucurbitaceae</taxon>
        <taxon>Benincaseae</taxon>
        <taxon>Cucumis</taxon>
    </lineage>
</organism>
<reference evidence="1 2" key="4">
    <citation type="journal article" date="2011" name="BMC Genomics">
        <title>RNA-Seq improves annotation of protein-coding genes in the cucumber genome.</title>
        <authorList>
            <person name="Li Z."/>
            <person name="Zhang Z."/>
            <person name="Yan P."/>
            <person name="Huang S."/>
            <person name="Fei Z."/>
            <person name="Lin K."/>
        </authorList>
    </citation>
    <scope>NUCLEOTIDE SEQUENCE [LARGE SCALE GENOMIC DNA]</scope>
    <source>
        <strain evidence="2">cv. 9930</strain>
    </source>
</reference>
<proteinExistence type="predicted"/>
<protein>
    <submittedName>
        <fullName evidence="1">Uncharacterized protein</fullName>
    </submittedName>
</protein>